<dbReference type="EMBL" id="AYKW01000023">
    <property type="protein sequence ID" value="PIL28550.1"/>
    <property type="molecule type" value="Genomic_DNA"/>
</dbReference>
<protein>
    <submittedName>
        <fullName evidence="1">Uncharacterized protein</fullName>
    </submittedName>
</protein>
<accession>A0A2G8S454</accession>
<dbReference type="AlphaFoldDB" id="A0A2G8S454"/>
<evidence type="ECO:0000313" key="1">
    <source>
        <dbReference type="EMBL" id="PIL28550.1"/>
    </source>
</evidence>
<reference evidence="1 2" key="1">
    <citation type="journal article" date="2015" name="Sci. Rep.">
        <title>Chromosome-level genome map provides insights into diverse defense mechanisms in the medicinal fungus Ganoderma sinense.</title>
        <authorList>
            <person name="Zhu Y."/>
            <person name="Xu J."/>
            <person name="Sun C."/>
            <person name="Zhou S."/>
            <person name="Xu H."/>
            <person name="Nelson D.R."/>
            <person name="Qian J."/>
            <person name="Song J."/>
            <person name="Luo H."/>
            <person name="Xiang L."/>
            <person name="Li Y."/>
            <person name="Xu Z."/>
            <person name="Ji A."/>
            <person name="Wang L."/>
            <person name="Lu S."/>
            <person name="Hayward A."/>
            <person name="Sun W."/>
            <person name="Li X."/>
            <person name="Schwartz D.C."/>
            <person name="Wang Y."/>
            <person name="Chen S."/>
        </authorList>
    </citation>
    <scope>NUCLEOTIDE SEQUENCE [LARGE SCALE GENOMIC DNA]</scope>
    <source>
        <strain evidence="1 2">ZZ0214-1</strain>
    </source>
</reference>
<organism evidence="1 2">
    <name type="scientific">Ganoderma sinense ZZ0214-1</name>
    <dbReference type="NCBI Taxonomy" id="1077348"/>
    <lineage>
        <taxon>Eukaryota</taxon>
        <taxon>Fungi</taxon>
        <taxon>Dikarya</taxon>
        <taxon>Basidiomycota</taxon>
        <taxon>Agaricomycotina</taxon>
        <taxon>Agaricomycetes</taxon>
        <taxon>Polyporales</taxon>
        <taxon>Polyporaceae</taxon>
        <taxon>Ganoderma</taxon>
    </lineage>
</organism>
<keyword evidence="2" id="KW-1185">Reference proteome</keyword>
<comment type="caution">
    <text evidence="1">The sequence shown here is derived from an EMBL/GenBank/DDBJ whole genome shotgun (WGS) entry which is preliminary data.</text>
</comment>
<dbReference type="Proteomes" id="UP000230002">
    <property type="component" value="Unassembled WGS sequence"/>
</dbReference>
<evidence type="ECO:0000313" key="2">
    <source>
        <dbReference type="Proteomes" id="UP000230002"/>
    </source>
</evidence>
<sequence>MSSSDPWCAPSPPDKRQKWYLAIPWTGELLWHVLDIRAADVDSDSTTDPAVSARIARAKADKDQDYPSYLFNWAIKDIGGIIEKKNLGEEIPEIEMAYYNPSKTRMIAMLVLRTKRGDSESDLDESPDLHEPRATDAHVEALRSKGWVVGWYRAGPNWF</sequence>
<proteinExistence type="predicted"/>
<name>A0A2G8S454_9APHY</name>
<gene>
    <name evidence="1" type="ORF">GSI_08591</name>
</gene>